<reference evidence="3" key="1">
    <citation type="submission" date="2018-05" db="EMBL/GenBank/DDBJ databases">
        <authorList>
            <person name="Lanie J.A."/>
            <person name="Ng W.-L."/>
            <person name="Kazmierczak K.M."/>
            <person name="Andrzejewski T.M."/>
            <person name="Davidsen T.M."/>
            <person name="Wayne K.J."/>
            <person name="Tettelin H."/>
            <person name="Glass J.I."/>
            <person name="Rusch D."/>
            <person name="Podicherti R."/>
            <person name="Tsui H.-C.T."/>
            <person name="Winkler M.E."/>
        </authorList>
    </citation>
    <scope>NUCLEOTIDE SEQUENCE</scope>
</reference>
<dbReference type="Pfam" id="PF00266">
    <property type="entry name" value="Aminotran_5"/>
    <property type="match status" value="1"/>
</dbReference>
<feature type="domain" description="Aminotransferase class V" evidence="2">
    <location>
        <begin position="11"/>
        <end position="97"/>
    </location>
</feature>
<dbReference type="PANTHER" id="PTHR11601">
    <property type="entry name" value="CYSTEINE DESULFURYLASE FAMILY MEMBER"/>
    <property type="match status" value="1"/>
</dbReference>
<name>A0A381TEE3_9ZZZZ</name>
<sequence length="117" mass="12797">QCRELFIDACKDISRLSVNGNSENVFPGILSVSIDGLHAESIIYGMKMVAVSKGSACNSDDDEPSHVLKAMGLSQSEINGTVRFSFGRDTDIKDVEYACSLYRDSVDHLHRLGGEKK</sequence>
<dbReference type="SUPFAM" id="SSF53383">
    <property type="entry name" value="PLP-dependent transferases"/>
    <property type="match status" value="1"/>
</dbReference>
<comment type="cofactor">
    <cofactor evidence="1">
        <name>pyridoxal 5'-phosphate</name>
        <dbReference type="ChEBI" id="CHEBI:597326"/>
    </cofactor>
</comment>
<evidence type="ECO:0000259" key="2">
    <source>
        <dbReference type="Pfam" id="PF00266"/>
    </source>
</evidence>
<accession>A0A381TEE3</accession>
<evidence type="ECO:0000313" key="3">
    <source>
        <dbReference type="EMBL" id="SVA14460.1"/>
    </source>
</evidence>
<dbReference type="InterPro" id="IPR015422">
    <property type="entry name" value="PyrdxlP-dep_Trfase_small"/>
</dbReference>
<dbReference type="Gene3D" id="3.90.1150.10">
    <property type="entry name" value="Aspartate Aminotransferase, domain 1"/>
    <property type="match status" value="1"/>
</dbReference>
<dbReference type="PANTHER" id="PTHR11601:SF34">
    <property type="entry name" value="CYSTEINE DESULFURASE"/>
    <property type="match status" value="1"/>
</dbReference>
<gene>
    <name evidence="3" type="ORF">METZ01_LOCUS67314</name>
</gene>
<dbReference type="InterPro" id="IPR015424">
    <property type="entry name" value="PyrdxlP-dep_Trfase"/>
</dbReference>
<feature type="non-terminal residue" evidence="3">
    <location>
        <position position="1"/>
    </location>
</feature>
<proteinExistence type="predicted"/>
<organism evidence="3">
    <name type="scientific">marine metagenome</name>
    <dbReference type="NCBI Taxonomy" id="408172"/>
    <lineage>
        <taxon>unclassified sequences</taxon>
        <taxon>metagenomes</taxon>
        <taxon>ecological metagenomes</taxon>
    </lineage>
</organism>
<evidence type="ECO:0000256" key="1">
    <source>
        <dbReference type="ARBA" id="ARBA00001933"/>
    </source>
</evidence>
<dbReference type="EMBL" id="UINC01004455">
    <property type="protein sequence ID" value="SVA14460.1"/>
    <property type="molecule type" value="Genomic_DNA"/>
</dbReference>
<protein>
    <recommendedName>
        <fullName evidence="2">Aminotransferase class V domain-containing protein</fullName>
    </recommendedName>
</protein>
<dbReference type="InterPro" id="IPR000192">
    <property type="entry name" value="Aminotrans_V_dom"/>
</dbReference>
<dbReference type="AlphaFoldDB" id="A0A381TEE3"/>